<evidence type="ECO:0000256" key="9">
    <source>
        <dbReference type="ARBA" id="ARBA00023170"/>
    </source>
</evidence>
<reference evidence="15" key="1">
    <citation type="submission" date="2025-08" db="UniProtKB">
        <authorList>
            <consortium name="RefSeq"/>
        </authorList>
    </citation>
    <scope>IDENTIFICATION</scope>
</reference>
<evidence type="ECO:0000256" key="1">
    <source>
        <dbReference type="ARBA" id="ARBA00004651"/>
    </source>
</evidence>
<feature type="transmembrane region" description="Helical" evidence="11">
    <location>
        <begin position="6"/>
        <end position="34"/>
    </location>
</feature>
<evidence type="ECO:0000256" key="3">
    <source>
        <dbReference type="ARBA" id="ARBA00022475"/>
    </source>
</evidence>
<accession>A0A6P7YPV6</accession>
<feature type="transmembrane region" description="Helical" evidence="11">
    <location>
        <begin position="273"/>
        <end position="295"/>
    </location>
</feature>
<evidence type="ECO:0000313" key="14">
    <source>
        <dbReference type="Proteomes" id="UP000515156"/>
    </source>
</evidence>
<evidence type="ECO:0000256" key="2">
    <source>
        <dbReference type="ARBA" id="ARBA00010663"/>
    </source>
</evidence>
<dbReference type="SUPFAM" id="SSF81321">
    <property type="entry name" value="Family A G protein-coupled receptor-like"/>
    <property type="match status" value="1"/>
</dbReference>
<keyword evidence="10 11" id="KW-0807">Transducer</keyword>
<dbReference type="GO" id="GO:0019236">
    <property type="term" value="P:response to pheromone"/>
    <property type="evidence" value="ECO:0007669"/>
    <property type="project" value="UniProtKB-KW"/>
</dbReference>
<dbReference type="RefSeq" id="XP_030069282.1">
    <property type="nucleotide sequence ID" value="XM_030213422.1"/>
</dbReference>
<evidence type="ECO:0000256" key="10">
    <source>
        <dbReference type="ARBA" id="ARBA00023224"/>
    </source>
</evidence>
<dbReference type="PROSITE" id="PS50262">
    <property type="entry name" value="G_PROTEIN_RECEP_F1_2"/>
    <property type="match status" value="1"/>
</dbReference>
<keyword evidence="8 11" id="KW-0472">Membrane</keyword>
<sequence length="329" mass="36703">MNSYSIFKGIVFLFLALAGIPSNLAISVSYAIAIHSGKKIFPTDKIISLISIVNTIMLLTRGIPDTLFIFGVKDLFNSTGCKTIIYLSRLSRAMAIGLTCVLSCLQFATINPPSSKWAAWNARASKYLMSIVLAILVLNLLLCISSVVYSLPGSQYVNLTHNQFIFNLGYCKVFFPTKVEYHGHGLMLLARDVIFVVLMILASTAIIHLLYRHQKQMKKIHSSSSQATMPEMKAAKAVVTLVTLYAIFFGVENTIFLYTMLGNDVNVYLSDVRFLFSILYATVFPFIIIGTNYNVRKHLKCFTRENEADSRSDKDQTATSVSHDLPHLP</sequence>
<dbReference type="InParanoid" id="A0A6P7YPV6"/>
<protein>
    <recommendedName>
        <fullName evidence="11">Vomeronasal type-1 receptor</fullName>
    </recommendedName>
</protein>
<dbReference type="AlphaFoldDB" id="A0A6P7YPV6"/>
<feature type="region of interest" description="Disordered" evidence="12">
    <location>
        <begin position="310"/>
        <end position="329"/>
    </location>
</feature>
<feature type="transmembrane region" description="Helical" evidence="11">
    <location>
        <begin position="127"/>
        <end position="149"/>
    </location>
</feature>
<dbReference type="Pfam" id="PF03402">
    <property type="entry name" value="V1R"/>
    <property type="match status" value="1"/>
</dbReference>
<dbReference type="InterPro" id="IPR004072">
    <property type="entry name" value="Vmron_rcpt_1"/>
</dbReference>
<feature type="transmembrane region" description="Helical" evidence="11">
    <location>
        <begin position="46"/>
        <end position="64"/>
    </location>
</feature>
<evidence type="ECO:0000256" key="7">
    <source>
        <dbReference type="ARBA" id="ARBA00023040"/>
    </source>
</evidence>
<keyword evidence="5 11" id="KW-0812">Transmembrane</keyword>
<name>A0A6P7YPV6_9AMPH</name>
<dbReference type="Proteomes" id="UP000515156">
    <property type="component" value="Chromosome 8"/>
</dbReference>
<dbReference type="GO" id="GO:0016503">
    <property type="term" value="F:pheromone receptor activity"/>
    <property type="evidence" value="ECO:0007669"/>
    <property type="project" value="InterPro"/>
</dbReference>
<evidence type="ECO:0000256" key="11">
    <source>
        <dbReference type="RuleBase" id="RU364061"/>
    </source>
</evidence>
<keyword evidence="14" id="KW-1185">Reference proteome</keyword>
<evidence type="ECO:0000256" key="6">
    <source>
        <dbReference type="ARBA" id="ARBA00022989"/>
    </source>
</evidence>
<keyword evidence="7 11" id="KW-0297">G-protein coupled receptor</keyword>
<keyword evidence="6 11" id="KW-1133">Transmembrane helix</keyword>
<keyword evidence="4 11" id="KW-0589">Pheromone response</keyword>
<comment type="subcellular location">
    <subcellularLocation>
        <location evidence="1 11">Cell membrane</location>
        <topology evidence="1 11">Multi-pass membrane protein</topology>
    </subcellularLocation>
</comment>
<gene>
    <name evidence="15" type="primary">LOC115476848</name>
</gene>
<evidence type="ECO:0000256" key="4">
    <source>
        <dbReference type="ARBA" id="ARBA00022507"/>
    </source>
</evidence>
<dbReference type="InterPro" id="IPR017452">
    <property type="entry name" value="GPCR_Rhodpsn_7TM"/>
</dbReference>
<keyword evidence="3 11" id="KW-1003">Cell membrane</keyword>
<evidence type="ECO:0000313" key="15">
    <source>
        <dbReference type="RefSeq" id="XP_030069282.1"/>
    </source>
</evidence>
<organism evidence="14 15">
    <name type="scientific">Microcaecilia unicolor</name>
    <dbReference type="NCBI Taxonomy" id="1415580"/>
    <lineage>
        <taxon>Eukaryota</taxon>
        <taxon>Metazoa</taxon>
        <taxon>Chordata</taxon>
        <taxon>Craniata</taxon>
        <taxon>Vertebrata</taxon>
        <taxon>Euteleostomi</taxon>
        <taxon>Amphibia</taxon>
        <taxon>Gymnophiona</taxon>
        <taxon>Siphonopidae</taxon>
        <taxon>Microcaecilia</taxon>
    </lineage>
</organism>
<dbReference type="GeneID" id="115476848"/>
<dbReference type="OrthoDB" id="9606139at2759"/>
<dbReference type="Gene3D" id="1.20.1070.10">
    <property type="entry name" value="Rhodopsin 7-helix transmembrane proteins"/>
    <property type="match status" value="1"/>
</dbReference>
<dbReference type="GO" id="GO:0005886">
    <property type="term" value="C:plasma membrane"/>
    <property type="evidence" value="ECO:0007669"/>
    <property type="project" value="UniProtKB-SubCell"/>
</dbReference>
<evidence type="ECO:0000256" key="5">
    <source>
        <dbReference type="ARBA" id="ARBA00022692"/>
    </source>
</evidence>
<comment type="similarity">
    <text evidence="2 11">Belongs to the G-protein coupled receptor 1 family.</text>
</comment>
<evidence type="ECO:0000259" key="13">
    <source>
        <dbReference type="PROSITE" id="PS50262"/>
    </source>
</evidence>
<keyword evidence="9 11" id="KW-0675">Receptor</keyword>
<evidence type="ECO:0000256" key="8">
    <source>
        <dbReference type="ARBA" id="ARBA00023136"/>
    </source>
</evidence>
<feature type="domain" description="G-protein coupled receptors family 1 profile" evidence="13">
    <location>
        <begin position="22"/>
        <end position="288"/>
    </location>
</feature>
<dbReference type="KEGG" id="muo:115476848"/>
<dbReference type="PANTHER" id="PTHR24062">
    <property type="entry name" value="VOMERONASAL TYPE-1 RECEPTOR"/>
    <property type="match status" value="1"/>
</dbReference>
<evidence type="ECO:0000256" key="12">
    <source>
        <dbReference type="SAM" id="MobiDB-lite"/>
    </source>
</evidence>
<feature type="transmembrane region" description="Helical" evidence="11">
    <location>
        <begin position="238"/>
        <end position="261"/>
    </location>
</feature>
<feature type="transmembrane region" description="Helical" evidence="11">
    <location>
        <begin position="193"/>
        <end position="211"/>
    </location>
</feature>
<proteinExistence type="inferred from homology"/>